<comment type="caution">
    <text evidence="11">The sequence shown here is derived from an EMBL/GenBank/DDBJ whole genome shotgun (WGS) entry which is preliminary data.</text>
</comment>
<dbReference type="PANTHER" id="PTHR48083">
    <property type="entry name" value="MEDIUM-CHAIN SPECIFIC ACYL-COA DEHYDROGENASE, MITOCHONDRIAL-RELATED"/>
    <property type="match status" value="1"/>
</dbReference>
<dbReference type="Gene3D" id="2.40.110.10">
    <property type="entry name" value="Butyryl-CoA Dehydrogenase, subunit A, domain 2"/>
    <property type="match status" value="1"/>
</dbReference>
<evidence type="ECO:0000256" key="5">
    <source>
        <dbReference type="ARBA" id="ARBA00022827"/>
    </source>
</evidence>
<name>A0A9X3MPM9_9ACTN</name>
<evidence type="ECO:0000259" key="10">
    <source>
        <dbReference type="Pfam" id="PF02771"/>
    </source>
</evidence>
<dbReference type="SUPFAM" id="SSF47203">
    <property type="entry name" value="Acyl-CoA dehydrogenase C-terminal domain-like"/>
    <property type="match status" value="1"/>
</dbReference>
<dbReference type="InterPro" id="IPR009075">
    <property type="entry name" value="AcylCo_DH/oxidase_C"/>
</dbReference>
<proteinExistence type="inferred from homology"/>
<accession>A0A9X3MPM9</accession>
<dbReference type="InterPro" id="IPR046373">
    <property type="entry name" value="Acyl-CoA_Oxase/DH_mid-dom_sf"/>
</dbReference>
<dbReference type="InterPro" id="IPR013786">
    <property type="entry name" value="AcylCoA_DH/ox_N"/>
</dbReference>
<dbReference type="RefSeq" id="WP_270039144.1">
    <property type="nucleotide sequence ID" value="NZ_JAPDOD010000005.1"/>
</dbReference>
<gene>
    <name evidence="11" type="ORF">OM076_08765</name>
</gene>
<evidence type="ECO:0000256" key="7">
    <source>
        <dbReference type="RuleBase" id="RU362125"/>
    </source>
</evidence>
<evidence type="ECO:0000256" key="4">
    <source>
        <dbReference type="ARBA" id="ARBA00022630"/>
    </source>
</evidence>
<feature type="domain" description="Acyl-CoA dehydrogenase/oxidase N-terminal" evidence="10">
    <location>
        <begin position="16"/>
        <end position="123"/>
    </location>
</feature>
<dbReference type="Gene3D" id="1.10.540.10">
    <property type="entry name" value="Acyl-CoA dehydrogenase/oxidase, N-terminal domain"/>
    <property type="match status" value="1"/>
</dbReference>
<dbReference type="InterPro" id="IPR009100">
    <property type="entry name" value="AcylCoA_DH/oxidase_NM_dom_sf"/>
</dbReference>
<reference evidence="11" key="1">
    <citation type="submission" date="2022-10" db="EMBL/GenBank/DDBJ databases">
        <title>The WGS of Solirubrobacter ginsenosidimutans DSM 21036.</title>
        <authorList>
            <person name="Jiang Z."/>
        </authorList>
    </citation>
    <scope>NUCLEOTIDE SEQUENCE</scope>
    <source>
        <strain evidence="11">DSM 21036</strain>
    </source>
</reference>
<evidence type="ECO:0000256" key="3">
    <source>
        <dbReference type="ARBA" id="ARBA00011738"/>
    </source>
</evidence>
<dbReference type="InterPro" id="IPR050741">
    <property type="entry name" value="Acyl-CoA_dehydrogenase"/>
</dbReference>
<evidence type="ECO:0000313" key="12">
    <source>
        <dbReference type="Proteomes" id="UP001149140"/>
    </source>
</evidence>
<dbReference type="Gene3D" id="1.20.140.10">
    <property type="entry name" value="Butyryl-CoA Dehydrogenase, subunit A, domain 3"/>
    <property type="match status" value="1"/>
</dbReference>
<dbReference type="InterPro" id="IPR037069">
    <property type="entry name" value="AcylCoA_DH/ox_N_sf"/>
</dbReference>
<comment type="similarity">
    <text evidence="2 7">Belongs to the acyl-CoA dehydrogenase family.</text>
</comment>
<evidence type="ECO:0000256" key="2">
    <source>
        <dbReference type="ARBA" id="ARBA00009347"/>
    </source>
</evidence>
<feature type="domain" description="Acyl-CoA oxidase/dehydrogenase middle" evidence="9">
    <location>
        <begin position="128"/>
        <end position="207"/>
    </location>
</feature>
<evidence type="ECO:0000256" key="1">
    <source>
        <dbReference type="ARBA" id="ARBA00001974"/>
    </source>
</evidence>
<dbReference type="Pfam" id="PF00441">
    <property type="entry name" value="Acyl-CoA_dh_1"/>
    <property type="match status" value="1"/>
</dbReference>
<dbReference type="EMBL" id="JAPDOD010000005">
    <property type="protein sequence ID" value="MDA0160354.1"/>
    <property type="molecule type" value="Genomic_DNA"/>
</dbReference>
<organism evidence="11 12">
    <name type="scientific">Solirubrobacter ginsenosidimutans</name>
    <dbReference type="NCBI Taxonomy" id="490573"/>
    <lineage>
        <taxon>Bacteria</taxon>
        <taxon>Bacillati</taxon>
        <taxon>Actinomycetota</taxon>
        <taxon>Thermoleophilia</taxon>
        <taxon>Solirubrobacterales</taxon>
        <taxon>Solirubrobacteraceae</taxon>
        <taxon>Solirubrobacter</taxon>
    </lineage>
</organism>
<dbReference type="SUPFAM" id="SSF56645">
    <property type="entry name" value="Acyl-CoA dehydrogenase NM domain-like"/>
    <property type="match status" value="1"/>
</dbReference>
<dbReference type="InterPro" id="IPR036250">
    <property type="entry name" value="AcylCo_DH-like_C"/>
</dbReference>
<feature type="domain" description="Acyl-CoA dehydrogenase/oxidase C-terminal" evidence="8">
    <location>
        <begin position="246"/>
        <end position="393"/>
    </location>
</feature>
<dbReference type="GO" id="GO:0005737">
    <property type="term" value="C:cytoplasm"/>
    <property type="evidence" value="ECO:0007669"/>
    <property type="project" value="TreeGrafter"/>
</dbReference>
<comment type="cofactor">
    <cofactor evidence="1 7">
        <name>FAD</name>
        <dbReference type="ChEBI" id="CHEBI:57692"/>
    </cofactor>
</comment>
<dbReference type="InterPro" id="IPR006091">
    <property type="entry name" value="Acyl-CoA_Oxase/DH_mid-dom"/>
</dbReference>
<dbReference type="GO" id="GO:0003995">
    <property type="term" value="F:acyl-CoA dehydrogenase activity"/>
    <property type="evidence" value="ECO:0007669"/>
    <property type="project" value="TreeGrafter"/>
</dbReference>
<keyword evidence="5 7" id="KW-0274">FAD</keyword>
<sequence length="420" mass="46717">MAWDFETDPEFERELEWMRAFVRDEIYPLETLDLDWRSYRQVIRPLMERVKERGLWAAHLSPELGGQGFGQVKLALMHEILGGSELAPPVFGNQAPDSGNSELIAIAATEEQKRRWLDPLLDGTLYSAFSMTEQGTGSDPRQFTTSATRDGDAWVIEGTKWMVGNATRSDFHIVMARTDAPPDADPYRTMSLFIVPADAAGLSMREIGLLHDPHSEGLVHAHAECRYEAVRVPADHLLGGVGDAFMLAQKRLGPGRIHHAMRWVGVCRRAFDAMCERAVSKSVHGSLLSEKQTVQNWVADSAAAMEAARLLTLKAAWTIDQVGASGARTEIAMIKYFGATVMQDVLDRALQIHGSLGYSTDMPIEQMYRWARAARLYDGPDEVHRVTVARRILRTYEPHDVPTEHVPTRRAAALATASAA</sequence>
<dbReference type="GO" id="GO:0050660">
    <property type="term" value="F:flavin adenine dinucleotide binding"/>
    <property type="evidence" value="ECO:0007669"/>
    <property type="project" value="InterPro"/>
</dbReference>
<dbReference type="AlphaFoldDB" id="A0A9X3MPM9"/>
<keyword evidence="4 7" id="KW-0285">Flavoprotein</keyword>
<evidence type="ECO:0000259" key="9">
    <source>
        <dbReference type="Pfam" id="PF02770"/>
    </source>
</evidence>
<dbReference type="GO" id="GO:0033539">
    <property type="term" value="P:fatty acid beta-oxidation using acyl-CoA dehydrogenase"/>
    <property type="evidence" value="ECO:0007669"/>
    <property type="project" value="TreeGrafter"/>
</dbReference>
<dbReference type="Pfam" id="PF02771">
    <property type="entry name" value="Acyl-CoA_dh_N"/>
    <property type="match status" value="1"/>
</dbReference>
<keyword evidence="12" id="KW-1185">Reference proteome</keyword>
<evidence type="ECO:0000313" key="11">
    <source>
        <dbReference type="EMBL" id="MDA0160354.1"/>
    </source>
</evidence>
<protein>
    <submittedName>
        <fullName evidence="11">Acyl-CoA dehydrogenase family protein</fullName>
    </submittedName>
</protein>
<dbReference type="Pfam" id="PF02770">
    <property type="entry name" value="Acyl-CoA_dh_M"/>
    <property type="match status" value="1"/>
</dbReference>
<dbReference type="Proteomes" id="UP001149140">
    <property type="component" value="Unassembled WGS sequence"/>
</dbReference>
<keyword evidence="6 7" id="KW-0560">Oxidoreductase</keyword>
<evidence type="ECO:0000259" key="8">
    <source>
        <dbReference type="Pfam" id="PF00441"/>
    </source>
</evidence>
<comment type="subunit">
    <text evidence="3">Homodimer.</text>
</comment>
<dbReference type="PANTHER" id="PTHR48083:SF13">
    <property type="entry name" value="ACYL-COA DEHYDROGENASE FAMILY MEMBER 11"/>
    <property type="match status" value="1"/>
</dbReference>
<evidence type="ECO:0000256" key="6">
    <source>
        <dbReference type="ARBA" id="ARBA00023002"/>
    </source>
</evidence>